<sequence>MEYYNKKRIKTRLNEKGLSQKLFFKLSSPINRGRVEMLSVFDKSHQLLLCL</sequence>
<evidence type="ECO:0008006" key="3">
    <source>
        <dbReference type="Google" id="ProtNLM"/>
    </source>
</evidence>
<gene>
    <name evidence="1" type="ORF">F1644_06955</name>
</gene>
<evidence type="ECO:0000313" key="2">
    <source>
        <dbReference type="Proteomes" id="UP001302374"/>
    </source>
</evidence>
<proteinExistence type="predicted"/>
<dbReference type="Proteomes" id="UP001302374">
    <property type="component" value="Chromosome"/>
</dbReference>
<evidence type="ECO:0000313" key="1">
    <source>
        <dbReference type="EMBL" id="WOF14928.1"/>
    </source>
</evidence>
<keyword evidence="2" id="KW-1185">Reference proteome</keyword>
<reference evidence="1 2" key="1">
    <citation type="submission" date="2019-09" db="EMBL/GenBank/DDBJ databases">
        <title>Butyricimonas paravirosa DSM 105722 (=214-4 = JCM 18677 = CCUG 65563).</title>
        <authorList>
            <person name="Le Roy T."/>
            <person name="Cani P.D."/>
        </authorList>
    </citation>
    <scope>NUCLEOTIDE SEQUENCE [LARGE SCALE GENOMIC DNA]</scope>
    <source>
        <strain evidence="1 2">DSM 105722</strain>
    </source>
</reference>
<name>A0ABZ0G2W6_9BACT</name>
<accession>A0ABZ0G2W6</accession>
<dbReference type="EMBL" id="CP043839">
    <property type="protein sequence ID" value="WOF14928.1"/>
    <property type="molecule type" value="Genomic_DNA"/>
</dbReference>
<organism evidence="1 2">
    <name type="scientific">Butyricimonas paravirosa</name>
    <dbReference type="NCBI Taxonomy" id="1472417"/>
    <lineage>
        <taxon>Bacteria</taxon>
        <taxon>Pseudomonadati</taxon>
        <taxon>Bacteroidota</taxon>
        <taxon>Bacteroidia</taxon>
        <taxon>Bacteroidales</taxon>
        <taxon>Odoribacteraceae</taxon>
        <taxon>Butyricimonas</taxon>
    </lineage>
</organism>
<protein>
    <recommendedName>
        <fullName evidence="3">Integrase catalytic domain-containing protein</fullName>
    </recommendedName>
</protein>